<dbReference type="InterPro" id="IPR032675">
    <property type="entry name" value="LRR_dom_sf"/>
</dbReference>
<dbReference type="SMR" id="A2DVL1"/>
<reference evidence="1" key="2">
    <citation type="journal article" date="2007" name="Science">
        <title>Draft genome sequence of the sexually transmitted pathogen Trichomonas vaginalis.</title>
        <authorList>
            <person name="Carlton J.M."/>
            <person name="Hirt R.P."/>
            <person name="Silva J.C."/>
            <person name="Delcher A.L."/>
            <person name="Schatz M."/>
            <person name="Zhao Q."/>
            <person name="Wortman J.R."/>
            <person name="Bidwell S.L."/>
            <person name="Alsmark U.C.M."/>
            <person name="Besteiro S."/>
            <person name="Sicheritz-Ponten T."/>
            <person name="Noel C.J."/>
            <person name="Dacks J.B."/>
            <person name="Foster P.G."/>
            <person name="Simillion C."/>
            <person name="Van de Peer Y."/>
            <person name="Miranda-Saavedra D."/>
            <person name="Barton G.J."/>
            <person name="Westrop G.D."/>
            <person name="Mueller S."/>
            <person name="Dessi D."/>
            <person name="Fiori P.L."/>
            <person name="Ren Q."/>
            <person name="Paulsen I."/>
            <person name="Zhang H."/>
            <person name="Bastida-Corcuera F.D."/>
            <person name="Simoes-Barbosa A."/>
            <person name="Brown M.T."/>
            <person name="Hayes R.D."/>
            <person name="Mukherjee M."/>
            <person name="Okumura C.Y."/>
            <person name="Schneider R."/>
            <person name="Smith A.J."/>
            <person name="Vanacova S."/>
            <person name="Villalvazo M."/>
            <person name="Haas B.J."/>
            <person name="Pertea M."/>
            <person name="Feldblyum T.V."/>
            <person name="Utterback T.R."/>
            <person name="Shu C.L."/>
            <person name="Osoegawa K."/>
            <person name="de Jong P.J."/>
            <person name="Hrdy I."/>
            <person name="Horvathova L."/>
            <person name="Zubacova Z."/>
            <person name="Dolezal P."/>
            <person name="Malik S.B."/>
            <person name="Logsdon J.M. Jr."/>
            <person name="Henze K."/>
            <person name="Gupta A."/>
            <person name="Wang C.C."/>
            <person name="Dunne R.L."/>
            <person name="Upcroft J.A."/>
            <person name="Upcroft P."/>
            <person name="White O."/>
            <person name="Salzberg S.L."/>
            <person name="Tang P."/>
            <person name="Chiu C.-H."/>
            <person name="Lee Y.-S."/>
            <person name="Embley T.M."/>
            <person name="Coombs G.H."/>
            <person name="Mottram J.C."/>
            <person name="Tachezy J."/>
            <person name="Fraser-Liggett C.M."/>
            <person name="Johnson P.J."/>
        </authorList>
    </citation>
    <scope>NUCLEOTIDE SEQUENCE [LARGE SCALE GENOMIC DNA]</scope>
    <source>
        <strain evidence="1">G3</strain>
    </source>
</reference>
<dbReference type="Proteomes" id="UP000001542">
    <property type="component" value="Unassembled WGS sequence"/>
</dbReference>
<dbReference type="InterPro" id="IPR026906">
    <property type="entry name" value="LRR_5"/>
</dbReference>
<dbReference type="KEGG" id="tva:4773599"/>
<evidence type="ECO:0000313" key="2">
    <source>
        <dbReference type="Proteomes" id="UP000001542"/>
    </source>
</evidence>
<dbReference type="eggNOG" id="KOG0619">
    <property type="taxonomic scope" value="Eukaryota"/>
</dbReference>
<evidence type="ECO:0000313" key="1">
    <source>
        <dbReference type="EMBL" id="EAY15553.1"/>
    </source>
</evidence>
<sequence>MNPKSSGVEITDNGGGSFTVTVESGTPDFTFRDRSDVVSVNTVGCTNLPSNCFYNCTFREFTADQSLTTIGSYAFYKCNNLETITTPSMSKIEDNSFSFCTKLKTLSFPESMTYIGDSCFTNCTQITDLSFGGSITHCGSSCFSNCDSLINLTFNNIDLSDNSLSGITSIENFVIKGRISKINSANMDPLKNYVKKIEINQAFPDEIFGKADDYEYANSGWSTVYNTNTDLFSNFIKLEFFQVNTNFYYADRIFNNCPLLTHFIIRGSFCHYIFCWDVSECRDRPYEGARSFQNTHIKYIEVNKFLTVLGSDLNWLNDAIYINISHFYIPDEFGSKGYSGRPPFIPLSQNVKEIYASSRFFYYIILPNDLPYLNILTINRIDYSDELGYTYRYDIIQNSNPLLFLNCSNARNLKEVRCANKSYEFDIGSYGFYNCYNLEVIDPNINISGEWIFYNCSKLREISVSGTLLPNAISNCENLKLIHFNNVSLEETSCISECPNLEILDFSKVSSFSTVPNSFLGLKNITVLHPLRLIGSNWMNEIENVSVILPKGLSNVNNNAFSNCHTLVNIDIQDVTTIEERAFYSCTSLKYIKHSNHIIQISDYAFWKCTSLLEFQFGDQIQTIGSCAFAYNIFHTITIPSSIQTISSQAFIYSSNLDTVIFMKSPSIIETQIFSSCNLLKNITFVSSDSDVEIAPSAFSDNPKLEYVRLPSTLKTLGDSSFMNCVALPTITIPDSVTTINNKVFTNCKTLTSIQLSNTLTTIGESVFMDCTSLPSIIIPNSVTSIGTTIFKNCISLTNIELSNNLATISVSAFMHCTSLPSITIPNSVTTIDNSAFIDCTSLRSIQLSNSLITIGSKCFYNCAALDQLTIPDSVEIIDTEAFSKCNSLSSIVLSSSLREIRSSAFFRCTNLNNVVIPNSVQTIGTNAFMNCENMKTFTFNNNIRVIETSLFENCYHLETITLPTSTTTIKNRAFYSCRDLETVIMSDGVTDIQEESFSQCTSLKNINLPKYLRQTKRNIFNNCQSLTNITFPENIDRITSFTLAYCSNLLEITISPNCQVLTDAFKGCINIKTIKVGGNAVFSTNCFDSSINRSINIYYKGVQDTTSNDHRNEVNRIYYKIFAGCGYKPDSYCDITVGKPTECSPVCPQCPDFPQCPPCIQNECPSCNCFFSAIKNGRHSTIIFLLARNR</sequence>
<protein>
    <submittedName>
        <fullName evidence="1">Surface antigen BspA-like</fullName>
    </submittedName>
</protein>
<dbReference type="Gene3D" id="3.80.10.10">
    <property type="entry name" value="Ribonuclease Inhibitor"/>
    <property type="match status" value="5"/>
</dbReference>
<dbReference type="SUPFAM" id="SSF52058">
    <property type="entry name" value="L domain-like"/>
    <property type="match status" value="3"/>
</dbReference>
<dbReference type="VEuPathDB" id="TrichDB:TVAG_495710"/>
<name>A2DVL1_TRIV3</name>
<dbReference type="PANTHER" id="PTHR45661:SF3">
    <property type="entry name" value="IG-LIKE DOMAIN-CONTAINING PROTEIN"/>
    <property type="match status" value="1"/>
</dbReference>
<dbReference type="VEuPathDB" id="TrichDB:TVAGG3_0275770"/>
<dbReference type="OrthoDB" id="1055097at2759"/>
<dbReference type="AlphaFoldDB" id="A2DVL1"/>
<organism evidence="1 2">
    <name type="scientific">Trichomonas vaginalis (strain ATCC PRA-98 / G3)</name>
    <dbReference type="NCBI Taxonomy" id="412133"/>
    <lineage>
        <taxon>Eukaryota</taxon>
        <taxon>Metamonada</taxon>
        <taxon>Parabasalia</taxon>
        <taxon>Trichomonadida</taxon>
        <taxon>Trichomonadidae</taxon>
        <taxon>Trichomonas</taxon>
    </lineage>
</organism>
<dbReference type="Pfam" id="PF13306">
    <property type="entry name" value="LRR_5"/>
    <property type="match status" value="5"/>
</dbReference>
<dbReference type="STRING" id="5722.A2DVL1"/>
<accession>A2DVL1</accession>
<dbReference type="PANTHER" id="PTHR45661">
    <property type="entry name" value="SURFACE ANTIGEN"/>
    <property type="match status" value="1"/>
</dbReference>
<dbReference type="RefSeq" id="XP_001327776.1">
    <property type="nucleotide sequence ID" value="XM_001327741.1"/>
</dbReference>
<dbReference type="InterPro" id="IPR053139">
    <property type="entry name" value="Surface_bspA-like"/>
</dbReference>
<dbReference type="InParanoid" id="A2DVL1"/>
<proteinExistence type="predicted"/>
<reference evidence="1" key="1">
    <citation type="submission" date="2006-10" db="EMBL/GenBank/DDBJ databases">
        <authorList>
            <person name="Amadeo P."/>
            <person name="Zhao Q."/>
            <person name="Wortman J."/>
            <person name="Fraser-Liggett C."/>
            <person name="Carlton J."/>
        </authorList>
    </citation>
    <scope>NUCLEOTIDE SEQUENCE</scope>
    <source>
        <strain evidence="1">G3</strain>
    </source>
</reference>
<gene>
    <name evidence="1" type="ORF">TVAG_495710</name>
</gene>
<dbReference type="EMBL" id="DS113254">
    <property type="protein sequence ID" value="EAY15553.1"/>
    <property type="molecule type" value="Genomic_DNA"/>
</dbReference>
<keyword evidence="2" id="KW-1185">Reference proteome</keyword>